<keyword evidence="4" id="KW-1185">Reference proteome</keyword>
<organism evidence="3 4">
    <name type="scientific">Dactylosporangium siamense</name>
    <dbReference type="NCBI Taxonomy" id="685454"/>
    <lineage>
        <taxon>Bacteria</taxon>
        <taxon>Bacillati</taxon>
        <taxon>Actinomycetota</taxon>
        <taxon>Actinomycetes</taxon>
        <taxon>Micromonosporales</taxon>
        <taxon>Micromonosporaceae</taxon>
        <taxon>Dactylosporangium</taxon>
    </lineage>
</organism>
<keyword evidence="2" id="KW-1133">Transmembrane helix</keyword>
<dbReference type="Proteomes" id="UP000660611">
    <property type="component" value="Unassembled WGS sequence"/>
</dbReference>
<dbReference type="AlphaFoldDB" id="A0A919PYE0"/>
<evidence type="ECO:0008006" key="5">
    <source>
        <dbReference type="Google" id="ProtNLM"/>
    </source>
</evidence>
<keyword evidence="2" id="KW-0472">Membrane</keyword>
<evidence type="ECO:0000256" key="1">
    <source>
        <dbReference type="SAM" id="MobiDB-lite"/>
    </source>
</evidence>
<name>A0A919PYE0_9ACTN</name>
<sequence length="119" mass="12789">MGNLTLREKGAAMSVTHANGSKIGGWANDTATGTRDDLGNTVDTMSAKTKQRAAELAEQGKDVARRRPVPLVTAAAAGVATVIVAVVTVVRRRRKPTPRQRAVNAWRSTSKSVRKRVKR</sequence>
<accession>A0A919PYE0</accession>
<evidence type="ECO:0000256" key="2">
    <source>
        <dbReference type="SAM" id="Phobius"/>
    </source>
</evidence>
<reference evidence="3" key="1">
    <citation type="submission" date="2021-01" db="EMBL/GenBank/DDBJ databases">
        <title>Whole genome shotgun sequence of Dactylosporangium siamense NBRC 106093.</title>
        <authorList>
            <person name="Komaki H."/>
            <person name="Tamura T."/>
        </authorList>
    </citation>
    <scope>NUCLEOTIDE SEQUENCE</scope>
    <source>
        <strain evidence="3">NBRC 106093</strain>
    </source>
</reference>
<dbReference type="RefSeq" id="WP_203852549.1">
    <property type="nucleotide sequence ID" value="NZ_BAAAVW010000012.1"/>
</dbReference>
<protein>
    <recommendedName>
        <fullName evidence="5">DUF3618 domain-containing protein</fullName>
    </recommendedName>
</protein>
<gene>
    <name evidence="3" type="ORF">Dsi01nite_089590</name>
</gene>
<keyword evidence="2" id="KW-0812">Transmembrane</keyword>
<proteinExistence type="predicted"/>
<feature type="transmembrane region" description="Helical" evidence="2">
    <location>
        <begin position="71"/>
        <end position="90"/>
    </location>
</feature>
<feature type="region of interest" description="Disordered" evidence="1">
    <location>
        <begin position="93"/>
        <end position="119"/>
    </location>
</feature>
<evidence type="ECO:0000313" key="4">
    <source>
        <dbReference type="Proteomes" id="UP000660611"/>
    </source>
</evidence>
<feature type="region of interest" description="Disordered" evidence="1">
    <location>
        <begin position="19"/>
        <end position="40"/>
    </location>
</feature>
<dbReference type="EMBL" id="BONQ01000144">
    <property type="protein sequence ID" value="GIG50918.1"/>
    <property type="molecule type" value="Genomic_DNA"/>
</dbReference>
<comment type="caution">
    <text evidence="3">The sequence shown here is derived from an EMBL/GenBank/DDBJ whole genome shotgun (WGS) entry which is preliminary data.</text>
</comment>
<evidence type="ECO:0000313" key="3">
    <source>
        <dbReference type="EMBL" id="GIG50918.1"/>
    </source>
</evidence>